<proteinExistence type="predicted"/>
<comment type="caution">
    <text evidence="2">The sequence shown here is derived from an EMBL/GenBank/DDBJ whole genome shotgun (WGS) entry which is preliminary data.</text>
</comment>
<protein>
    <recommendedName>
        <fullName evidence="1">Insertion element IS402-like domain-containing protein</fullName>
    </recommendedName>
</protein>
<name>A0A2T2YTB1_9NOCA</name>
<dbReference type="Proteomes" id="UP000241647">
    <property type="component" value="Unassembled WGS sequence"/>
</dbReference>
<dbReference type="InterPro" id="IPR025161">
    <property type="entry name" value="IS402-like_dom"/>
</dbReference>
<dbReference type="AlphaFoldDB" id="A0A2T2YTB1"/>
<evidence type="ECO:0000259" key="1">
    <source>
        <dbReference type="Pfam" id="PF13340"/>
    </source>
</evidence>
<organism evidence="2 3">
    <name type="scientific">Nocardia nova</name>
    <dbReference type="NCBI Taxonomy" id="37330"/>
    <lineage>
        <taxon>Bacteria</taxon>
        <taxon>Bacillati</taxon>
        <taxon>Actinomycetota</taxon>
        <taxon>Actinomycetes</taxon>
        <taxon>Mycobacteriales</taxon>
        <taxon>Nocardiaceae</taxon>
        <taxon>Nocardia</taxon>
    </lineage>
</organism>
<reference evidence="2 3" key="1">
    <citation type="submission" date="2018-02" db="EMBL/GenBank/DDBJ databases">
        <title>8 Nocardia nova and 1 Nocardia cyriacigeorgica strain used for evolution to TMP-SMX.</title>
        <authorList>
            <person name="Mehta H."/>
            <person name="Weng J."/>
            <person name="Shamoo Y."/>
        </authorList>
    </citation>
    <scope>NUCLEOTIDE SEQUENCE [LARGE SCALE GENOMIC DNA]</scope>
    <source>
        <strain evidence="2 3">ATCC 33727</strain>
    </source>
</reference>
<evidence type="ECO:0000313" key="2">
    <source>
        <dbReference type="EMBL" id="PSR58731.1"/>
    </source>
</evidence>
<dbReference type="EMBL" id="PYHS01000021">
    <property type="protein sequence ID" value="PSR58731.1"/>
    <property type="molecule type" value="Genomic_DNA"/>
</dbReference>
<accession>A0A2T2YTB1</accession>
<sequence length="159" mass="17283">MVCRTGLFALFGVVEEVVGDELWARLEPLIPLRQRRFRNPGRRTTSDRAALEGILFVARTGIGWNRFAVASDAPDVGLRRPALSSAAGSECSMLGWPRSGSALLLEDFQHPPSQNRSGVWVLAGDEVTVLDHVGLPDGAAAVVDLDLLFQVRLQQPRGP</sequence>
<feature type="domain" description="Insertion element IS402-like" evidence="1">
    <location>
        <begin position="20"/>
        <end position="66"/>
    </location>
</feature>
<gene>
    <name evidence="2" type="ORF">C8259_29790</name>
</gene>
<evidence type="ECO:0000313" key="3">
    <source>
        <dbReference type="Proteomes" id="UP000241647"/>
    </source>
</evidence>
<dbReference type="Pfam" id="PF13340">
    <property type="entry name" value="DUF4096"/>
    <property type="match status" value="1"/>
</dbReference>